<dbReference type="Gene3D" id="1.10.10.60">
    <property type="entry name" value="Homeodomain-like"/>
    <property type="match status" value="1"/>
</dbReference>
<evidence type="ECO:0000256" key="2">
    <source>
        <dbReference type="ARBA" id="ARBA00023125"/>
    </source>
</evidence>
<dbReference type="SUPFAM" id="SSF46689">
    <property type="entry name" value="Homeodomain-like"/>
    <property type="match status" value="1"/>
</dbReference>
<dbReference type="PRINTS" id="PR00455">
    <property type="entry name" value="HTHTETR"/>
</dbReference>
<dbReference type="Proteomes" id="UP000037267">
    <property type="component" value="Unassembled WGS sequence"/>
</dbReference>
<dbReference type="AlphaFoldDB" id="A0A0L0W839"/>
<protein>
    <submittedName>
        <fullName evidence="6">Transcriptional regulator, TetR family</fullName>
    </submittedName>
</protein>
<organism evidence="6 7">
    <name type="scientific">Gottschalkia purinilytica</name>
    <name type="common">Clostridium purinilyticum</name>
    <dbReference type="NCBI Taxonomy" id="1503"/>
    <lineage>
        <taxon>Bacteria</taxon>
        <taxon>Bacillati</taxon>
        <taxon>Bacillota</taxon>
        <taxon>Tissierellia</taxon>
        <taxon>Tissierellales</taxon>
        <taxon>Gottschalkiaceae</taxon>
        <taxon>Gottschalkia</taxon>
    </lineage>
</organism>
<dbReference type="InterPro" id="IPR041612">
    <property type="entry name" value="YfiR_C"/>
</dbReference>
<dbReference type="PANTHER" id="PTHR47506">
    <property type="entry name" value="TRANSCRIPTIONAL REGULATORY PROTEIN"/>
    <property type="match status" value="1"/>
</dbReference>
<dbReference type="Pfam" id="PF00440">
    <property type="entry name" value="TetR_N"/>
    <property type="match status" value="1"/>
</dbReference>
<dbReference type="SUPFAM" id="SSF48498">
    <property type="entry name" value="Tetracyclin repressor-like, C-terminal domain"/>
    <property type="match status" value="1"/>
</dbReference>
<feature type="domain" description="HTH tetR-type" evidence="5">
    <location>
        <begin position="10"/>
        <end position="70"/>
    </location>
</feature>
<dbReference type="PROSITE" id="PS50977">
    <property type="entry name" value="HTH_TETR_2"/>
    <property type="match status" value="1"/>
</dbReference>
<feature type="DNA-binding region" description="H-T-H motif" evidence="4">
    <location>
        <begin position="33"/>
        <end position="52"/>
    </location>
</feature>
<name>A0A0L0W839_GOTPU</name>
<dbReference type="RefSeq" id="WP_050356002.1">
    <property type="nucleotide sequence ID" value="NZ_LGSS01000013.1"/>
</dbReference>
<dbReference type="Pfam" id="PF17922">
    <property type="entry name" value="TetR_C_17"/>
    <property type="match status" value="1"/>
</dbReference>
<dbReference type="PANTHER" id="PTHR47506:SF6">
    <property type="entry name" value="HTH-TYPE TRANSCRIPTIONAL REPRESSOR NEMR"/>
    <property type="match status" value="1"/>
</dbReference>
<dbReference type="OrthoDB" id="9785164at2"/>
<dbReference type="PATRIC" id="fig|1503.3.peg.444"/>
<dbReference type="FunFam" id="1.10.10.60:FF:000141">
    <property type="entry name" value="TetR family transcriptional regulator"/>
    <property type="match status" value="1"/>
</dbReference>
<keyword evidence="2 4" id="KW-0238">DNA-binding</keyword>
<dbReference type="PROSITE" id="PS01081">
    <property type="entry name" value="HTH_TETR_1"/>
    <property type="match status" value="1"/>
</dbReference>
<dbReference type="InterPro" id="IPR036271">
    <property type="entry name" value="Tet_transcr_reg_TetR-rel_C_sf"/>
</dbReference>
<keyword evidence="3" id="KW-0804">Transcription</keyword>
<evidence type="ECO:0000313" key="6">
    <source>
        <dbReference type="EMBL" id="KNF07709.1"/>
    </source>
</evidence>
<dbReference type="STRING" id="1503.CLPU_13c00510"/>
<evidence type="ECO:0000259" key="5">
    <source>
        <dbReference type="PROSITE" id="PS50977"/>
    </source>
</evidence>
<evidence type="ECO:0000313" key="7">
    <source>
        <dbReference type="Proteomes" id="UP000037267"/>
    </source>
</evidence>
<dbReference type="InterPro" id="IPR023772">
    <property type="entry name" value="DNA-bd_HTH_TetR-type_CS"/>
</dbReference>
<reference evidence="7" key="1">
    <citation type="submission" date="2015-07" db="EMBL/GenBank/DDBJ databases">
        <title>Draft genome sequence of the purine-degrading Gottschalkia purinilyticum DSM 1384 (formerly Clostridium purinilyticum).</title>
        <authorList>
            <person name="Poehlein A."/>
            <person name="Schiel-Bengelsdorf B."/>
            <person name="Bengelsdorf F.R."/>
            <person name="Daniel R."/>
            <person name="Duerre P."/>
        </authorList>
    </citation>
    <scope>NUCLEOTIDE SEQUENCE [LARGE SCALE GENOMIC DNA]</scope>
    <source>
        <strain evidence="7">DSM 1384</strain>
    </source>
</reference>
<keyword evidence="1" id="KW-0805">Transcription regulation</keyword>
<evidence type="ECO:0000256" key="3">
    <source>
        <dbReference type="ARBA" id="ARBA00023163"/>
    </source>
</evidence>
<evidence type="ECO:0000256" key="4">
    <source>
        <dbReference type="PROSITE-ProRule" id="PRU00335"/>
    </source>
</evidence>
<gene>
    <name evidence="6" type="ORF">CLPU_13c00510</name>
</gene>
<dbReference type="InterPro" id="IPR009057">
    <property type="entry name" value="Homeodomain-like_sf"/>
</dbReference>
<evidence type="ECO:0000256" key="1">
    <source>
        <dbReference type="ARBA" id="ARBA00023015"/>
    </source>
</evidence>
<sequence>MSKISKESTGAKKKKIIQHAFDLFAEKGYSETSIDDIVKASGVSKGGIYYYFNSKEEIFLEIAKNRLEERRDLIKNIPNTVSNREKLINYIHWTLTGLFEEKIQKMSRFTFEFWSVLARNPNMSDKAKERYKLFYDDLAEILQQGIDCGEFEKDIDISSMVYIILSTMDGIGYMNSVMKITITHDVVENYIDIILRKISKGD</sequence>
<dbReference type="GO" id="GO:0045892">
    <property type="term" value="P:negative regulation of DNA-templated transcription"/>
    <property type="evidence" value="ECO:0007669"/>
    <property type="project" value="UniProtKB-ARBA"/>
</dbReference>
<proteinExistence type="predicted"/>
<dbReference type="EMBL" id="LGSS01000013">
    <property type="protein sequence ID" value="KNF07709.1"/>
    <property type="molecule type" value="Genomic_DNA"/>
</dbReference>
<comment type="caution">
    <text evidence="6">The sequence shown here is derived from an EMBL/GenBank/DDBJ whole genome shotgun (WGS) entry which is preliminary data.</text>
</comment>
<keyword evidence="7" id="KW-1185">Reference proteome</keyword>
<dbReference type="GO" id="GO:0003677">
    <property type="term" value="F:DNA binding"/>
    <property type="evidence" value="ECO:0007669"/>
    <property type="project" value="UniProtKB-UniRule"/>
</dbReference>
<dbReference type="Gene3D" id="1.10.357.10">
    <property type="entry name" value="Tetracycline Repressor, domain 2"/>
    <property type="match status" value="1"/>
</dbReference>
<dbReference type="InterPro" id="IPR001647">
    <property type="entry name" value="HTH_TetR"/>
</dbReference>
<accession>A0A0L0W839</accession>